<evidence type="ECO:0000313" key="2">
    <source>
        <dbReference type="Proteomes" id="UP001552299"/>
    </source>
</evidence>
<sequence>MFFFAALLVLLSLNLLMEMTLRSLAMAILLGLFLVTAGEVVRVLLSLDLLGVVVSAERVLLSLDEEEEVEFVALGLRDLVLFFGSGNSKTGFFLGGDFDLGMGESSRSSLLLKECRFLLIIRLLEEMEVGREKERKKRRRSAAIRTEYGSMGILIGWKLRWRR</sequence>
<reference evidence="1 2" key="1">
    <citation type="journal article" date="2024" name="Plant Biotechnol. J.">
        <title>Dendrobium thyrsiflorum genome and its molecular insights into genes involved in important horticultural traits.</title>
        <authorList>
            <person name="Chen B."/>
            <person name="Wang J.Y."/>
            <person name="Zheng P.J."/>
            <person name="Li K.L."/>
            <person name="Liang Y.M."/>
            <person name="Chen X.F."/>
            <person name="Zhang C."/>
            <person name="Zhao X."/>
            <person name="He X."/>
            <person name="Zhang G.Q."/>
            <person name="Liu Z.J."/>
            <person name="Xu Q."/>
        </authorList>
    </citation>
    <scope>NUCLEOTIDE SEQUENCE [LARGE SCALE GENOMIC DNA]</scope>
    <source>
        <strain evidence="1">GZMU011</strain>
    </source>
</reference>
<comment type="caution">
    <text evidence="1">The sequence shown here is derived from an EMBL/GenBank/DDBJ whole genome shotgun (WGS) entry which is preliminary data.</text>
</comment>
<proteinExistence type="predicted"/>
<evidence type="ECO:0000313" key="1">
    <source>
        <dbReference type="EMBL" id="KAL0912459.1"/>
    </source>
</evidence>
<dbReference type="EMBL" id="JANQDX010000014">
    <property type="protein sequence ID" value="KAL0912459.1"/>
    <property type="molecule type" value="Genomic_DNA"/>
</dbReference>
<protein>
    <submittedName>
        <fullName evidence="1">Uncharacterized protein</fullName>
    </submittedName>
</protein>
<keyword evidence="2" id="KW-1185">Reference proteome</keyword>
<gene>
    <name evidence="1" type="ORF">M5K25_018432</name>
</gene>
<dbReference type="Proteomes" id="UP001552299">
    <property type="component" value="Unassembled WGS sequence"/>
</dbReference>
<dbReference type="AlphaFoldDB" id="A0ABD0UIM1"/>
<organism evidence="1 2">
    <name type="scientific">Dendrobium thyrsiflorum</name>
    <name type="common">Pinecone-like raceme dendrobium</name>
    <name type="synonym">Orchid</name>
    <dbReference type="NCBI Taxonomy" id="117978"/>
    <lineage>
        <taxon>Eukaryota</taxon>
        <taxon>Viridiplantae</taxon>
        <taxon>Streptophyta</taxon>
        <taxon>Embryophyta</taxon>
        <taxon>Tracheophyta</taxon>
        <taxon>Spermatophyta</taxon>
        <taxon>Magnoliopsida</taxon>
        <taxon>Liliopsida</taxon>
        <taxon>Asparagales</taxon>
        <taxon>Orchidaceae</taxon>
        <taxon>Epidendroideae</taxon>
        <taxon>Malaxideae</taxon>
        <taxon>Dendrobiinae</taxon>
        <taxon>Dendrobium</taxon>
    </lineage>
</organism>
<accession>A0ABD0UIM1</accession>
<name>A0ABD0UIM1_DENTH</name>